<dbReference type="GO" id="GO:0006334">
    <property type="term" value="P:nucleosome assembly"/>
    <property type="evidence" value="ECO:0007669"/>
    <property type="project" value="InterPro"/>
</dbReference>
<dbReference type="InterPro" id="IPR036388">
    <property type="entry name" value="WH-like_DNA-bd_sf"/>
</dbReference>
<feature type="compositionally biased region" description="Basic residues" evidence="8">
    <location>
        <begin position="78"/>
        <end position="88"/>
    </location>
</feature>
<evidence type="ECO:0000256" key="1">
    <source>
        <dbReference type="ARBA" id="ARBA00002809"/>
    </source>
</evidence>
<evidence type="ECO:0000313" key="11">
    <source>
        <dbReference type="Proteomes" id="UP001461498"/>
    </source>
</evidence>
<dbReference type="GO" id="GO:0003690">
    <property type="term" value="F:double-stranded DNA binding"/>
    <property type="evidence" value="ECO:0007669"/>
    <property type="project" value="TreeGrafter"/>
</dbReference>
<dbReference type="PROSITE" id="PS51504">
    <property type="entry name" value="H15"/>
    <property type="match status" value="1"/>
</dbReference>
<dbReference type="InterPro" id="IPR036390">
    <property type="entry name" value="WH_DNA-bd_sf"/>
</dbReference>
<reference evidence="10 11" key="1">
    <citation type="submission" date="2022-12" db="EMBL/GenBank/DDBJ databases">
        <title>Chromosome-level genome assembly of true bugs.</title>
        <authorList>
            <person name="Ma L."/>
            <person name="Li H."/>
        </authorList>
    </citation>
    <scope>NUCLEOTIDE SEQUENCE [LARGE SCALE GENOMIC DNA]</scope>
    <source>
        <strain evidence="10">Lab_2022b</strain>
    </source>
</reference>
<organism evidence="10 11">
    <name type="scientific">Rhynocoris fuscipes</name>
    <dbReference type="NCBI Taxonomy" id="488301"/>
    <lineage>
        <taxon>Eukaryota</taxon>
        <taxon>Metazoa</taxon>
        <taxon>Ecdysozoa</taxon>
        <taxon>Arthropoda</taxon>
        <taxon>Hexapoda</taxon>
        <taxon>Insecta</taxon>
        <taxon>Pterygota</taxon>
        <taxon>Neoptera</taxon>
        <taxon>Paraneoptera</taxon>
        <taxon>Hemiptera</taxon>
        <taxon>Heteroptera</taxon>
        <taxon>Panheteroptera</taxon>
        <taxon>Cimicomorpha</taxon>
        <taxon>Reduviidae</taxon>
        <taxon>Harpactorinae</taxon>
        <taxon>Harpactorini</taxon>
        <taxon>Rhynocoris</taxon>
    </lineage>
</organism>
<name>A0AAW1D1J2_9HEMI</name>
<evidence type="ECO:0000256" key="4">
    <source>
        <dbReference type="ARBA" id="ARBA00022454"/>
    </source>
</evidence>
<dbReference type="Pfam" id="PF00538">
    <property type="entry name" value="Linker_histone"/>
    <property type="match status" value="1"/>
</dbReference>
<feature type="domain" description="H15" evidence="9">
    <location>
        <begin position="1"/>
        <end position="68"/>
    </location>
</feature>
<feature type="compositionally biased region" description="Low complexity" evidence="8">
    <location>
        <begin position="89"/>
        <end position="105"/>
    </location>
</feature>
<evidence type="ECO:0000256" key="8">
    <source>
        <dbReference type="SAM" id="MobiDB-lite"/>
    </source>
</evidence>
<dbReference type="GO" id="GO:0000786">
    <property type="term" value="C:nucleosome"/>
    <property type="evidence" value="ECO:0007669"/>
    <property type="project" value="InterPro"/>
</dbReference>
<evidence type="ECO:0000313" key="10">
    <source>
        <dbReference type="EMBL" id="KAK9504407.1"/>
    </source>
</evidence>
<evidence type="ECO:0000256" key="2">
    <source>
        <dbReference type="ARBA" id="ARBA00004123"/>
    </source>
</evidence>
<evidence type="ECO:0000259" key="9">
    <source>
        <dbReference type="PROSITE" id="PS51504"/>
    </source>
</evidence>
<dbReference type="Proteomes" id="UP001461498">
    <property type="component" value="Unassembled WGS sequence"/>
</dbReference>
<dbReference type="Gene3D" id="1.10.10.10">
    <property type="entry name" value="Winged helix-like DNA-binding domain superfamily/Winged helix DNA-binding domain"/>
    <property type="match status" value="1"/>
</dbReference>
<dbReference type="PRINTS" id="PR00624">
    <property type="entry name" value="HISTONEH5"/>
</dbReference>
<dbReference type="AlphaFoldDB" id="A0AAW1D1J2"/>
<feature type="region of interest" description="Disordered" evidence="8">
    <location>
        <begin position="73"/>
        <end position="141"/>
    </location>
</feature>
<proteinExistence type="inferred from homology"/>
<sequence>MVLEAIKELNQRNGSSLQAIKKYIQQYYNTDLKNINFHLHKYLKTAIDSGSIIRTKGRGVLGYFKIGKLDKKPAVQKTGRRPSVKKKSLSNSSLKSAKKTSSVKLGAKNNPIKPSCSSLSRSASESSSSKFVMSRSESEVSRSILEVIPVNRSERLTRAGAKRINL</sequence>
<dbReference type="InterPro" id="IPR005819">
    <property type="entry name" value="H1/H5"/>
</dbReference>
<dbReference type="CDD" id="cd00073">
    <property type="entry name" value="H15"/>
    <property type="match status" value="1"/>
</dbReference>
<dbReference type="SUPFAM" id="SSF46785">
    <property type="entry name" value="Winged helix' DNA-binding domain"/>
    <property type="match status" value="1"/>
</dbReference>
<dbReference type="GO" id="GO:0030527">
    <property type="term" value="F:structural constituent of chromatin"/>
    <property type="evidence" value="ECO:0007669"/>
    <property type="project" value="InterPro"/>
</dbReference>
<dbReference type="GO" id="GO:0030261">
    <property type="term" value="P:chromosome condensation"/>
    <property type="evidence" value="ECO:0007669"/>
    <property type="project" value="TreeGrafter"/>
</dbReference>
<comment type="subcellular location">
    <subcellularLocation>
        <location evidence="3">Chromosome</location>
    </subcellularLocation>
    <subcellularLocation>
        <location evidence="2 7">Nucleus</location>
    </subcellularLocation>
</comment>
<keyword evidence="5 7" id="KW-0238">DNA-binding</keyword>
<dbReference type="SMART" id="SM00526">
    <property type="entry name" value="H15"/>
    <property type="match status" value="1"/>
</dbReference>
<comment type="similarity">
    <text evidence="7">Belongs to the histone H1/H5 family.</text>
</comment>
<keyword evidence="11" id="KW-1185">Reference proteome</keyword>
<dbReference type="PANTHER" id="PTHR11467">
    <property type="entry name" value="HISTONE H1"/>
    <property type="match status" value="1"/>
</dbReference>
<evidence type="ECO:0000256" key="7">
    <source>
        <dbReference type="RuleBase" id="RU003894"/>
    </source>
</evidence>
<protein>
    <recommendedName>
        <fullName evidence="9">H15 domain-containing protein</fullName>
    </recommendedName>
</protein>
<keyword evidence="6 7" id="KW-0539">Nucleus</keyword>
<evidence type="ECO:0000256" key="3">
    <source>
        <dbReference type="ARBA" id="ARBA00004286"/>
    </source>
</evidence>
<feature type="compositionally biased region" description="Low complexity" evidence="8">
    <location>
        <begin position="115"/>
        <end position="141"/>
    </location>
</feature>
<accession>A0AAW1D1J2</accession>
<dbReference type="GO" id="GO:0045910">
    <property type="term" value="P:negative regulation of DNA recombination"/>
    <property type="evidence" value="ECO:0007669"/>
    <property type="project" value="TreeGrafter"/>
</dbReference>
<evidence type="ECO:0000256" key="5">
    <source>
        <dbReference type="ARBA" id="ARBA00023125"/>
    </source>
</evidence>
<dbReference type="GO" id="GO:0031492">
    <property type="term" value="F:nucleosomal DNA binding"/>
    <property type="evidence" value="ECO:0007669"/>
    <property type="project" value="TreeGrafter"/>
</dbReference>
<dbReference type="PANTHER" id="PTHR11467:SF36">
    <property type="entry name" value="HISTONE 24-RELATED"/>
    <property type="match status" value="1"/>
</dbReference>
<comment type="function">
    <text evidence="1">Histones H1 are necessary for the condensation of nucleosome chains into higher-order structures.</text>
</comment>
<comment type="caution">
    <text evidence="10">The sequence shown here is derived from an EMBL/GenBank/DDBJ whole genome shotgun (WGS) entry which is preliminary data.</text>
</comment>
<dbReference type="GO" id="GO:0005634">
    <property type="term" value="C:nucleus"/>
    <property type="evidence" value="ECO:0007669"/>
    <property type="project" value="UniProtKB-SubCell"/>
</dbReference>
<evidence type="ECO:0000256" key="6">
    <source>
        <dbReference type="ARBA" id="ARBA00023242"/>
    </source>
</evidence>
<keyword evidence="4 7" id="KW-0158">Chromosome</keyword>
<dbReference type="InterPro" id="IPR005818">
    <property type="entry name" value="Histone_H1/H5_H15"/>
</dbReference>
<gene>
    <name evidence="10" type="ORF">O3M35_010745</name>
</gene>
<dbReference type="EMBL" id="JAPXFL010000007">
    <property type="protein sequence ID" value="KAK9504407.1"/>
    <property type="molecule type" value="Genomic_DNA"/>
</dbReference>